<dbReference type="SUPFAM" id="SSF103473">
    <property type="entry name" value="MFS general substrate transporter"/>
    <property type="match status" value="1"/>
</dbReference>
<evidence type="ECO:0000313" key="11">
    <source>
        <dbReference type="Proteomes" id="UP001316384"/>
    </source>
</evidence>
<evidence type="ECO:0000256" key="8">
    <source>
        <dbReference type="SAM" id="Phobius"/>
    </source>
</evidence>
<feature type="transmembrane region" description="Helical" evidence="8">
    <location>
        <begin position="225"/>
        <end position="249"/>
    </location>
</feature>
<evidence type="ECO:0000256" key="1">
    <source>
        <dbReference type="ARBA" id="ARBA00004651"/>
    </source>
</evidence>
<evidence type="ECO:0000256" key="5">
    <source>
        <dbReference type="ARBA" id="ARBA00022989"/>
    </source>
</evidence>
<comment type="subcellular location">
    <subcellularLocation>
        <location evidence="1">Cell membrane</location>
        <topology evidence="1">Multi-pass membrane protein</topology>
    </subcellularLocation>
</comment>
<evidence type="ECO:0000256" key="6">
    <source>
        <dbReference type="ARBA" id="ARBA00023136"/>
    </source>
</evidence>
<gene>
    <name evidence="10" type="ORF">NP048_18500</name>
</gene>
<keyword evidence="6 8" id="KW-0472">Membrane</keyword>
<proteinExistence type="inferred from homology"/>
<dbReference type="PANTHER" id="PTHR23514">
    <property type="entry name" value="BYPASS OF STOP CODON PROTEIN 6"/>
    <property type="match status" value="1"/>
</dbReference>
<evidence type="ECO:0000256" key="2">
    <source>
        <dbReference type="ARBA" id="ARBA00008335"/>
    </source>
</evidence>
<dbReference type="InterPro" id="IPR011701">
    <property type="entry name" value="MFS"/>
</dbReference>
<feature type="domain" description="Major facilitator superfamily (MFS) profile" evidence="9">
    <location>
        <begin position="33"/>
        <end position="406"/>
    </location>
</feature>
<evidence type="ECO:0000256" key="7">
    <source>
        <dbReference type="SAM" id="MobiDB-lite"/>
    </source>
</evidence>
<dbReference type="InterPro" id="IPR036259">
    <property type="entry name" value="MFS_trans_sf"/>
</dbReference>
<keyword evidence="4 8" id="KW-0812">Transmembrane</keyword>
<evidence type="ECO:0000313" key="10">
    <source>
        <dbReference type="EMBL" id="UUI71751.1"/>
    </source>
</evidence>
<keyword evidence="5 8" id="KW-1133">Transmembrane helix</keyword>
<dbReference type="InterPro" id="IPR051788">
    <property type="entry name" value="MFS_Transporter"/>
</dbReference>
<dbReference type="InterPro" id="IPR020846">
    <property type="entry name" value="MFS_dom"/>
</dbReference>
<keyword evidence="11" id="KW-1185">Reference proteome</keyword>
<dbReference type="RefSeq" id="WP_227576787.1">
    <property type="nucleotide sequence ID" value="NZ_CP101987.1"/>
</dbReference>
<comment type="similarity">
    <text evidence="2">Belongs to the major facilitator superfamily.</text>
</comment>
<feature type="region of interest" description="Disordered" evidence="7">
    <location>
        <begin position="1"/>
        <end position="25"/>
    </location>
</feature>
<reference evidence="10 11" key="1">
    <citation type="submission" date="2022-07" db="EMBL/GenBank/DDBJ databases">
        <title>Novel species in genus cellulomonas.</title>
        <authorList>
            <person name="Ye L."/>
        </authorList>
    </citation>
    <scope>NUCLEOTIDE SEQUENCE [LARGE SCALE GENOMIC DNA]</scope>
    <source>
        <strain evidence="11">zg-B89</strain>
    </source>
</reference>
<feature type="transmembrane region" description="Helical" evidence="8">
    <location>
        <begin position="318"/>
        <end position="342"/>
    </location>
</feature>
<dbReference type="Pfam" id="PF07690">
    <property type="entry name" value="MFS_1"/>
    <property type="match status" value="2"/>
</dbReference>
<dbReference type="Gene3D" id="1.20.1250.20">
    <property type="entry name" value="MFS general substrate transporter like domains"/>
    <property type="match status" value="2"/>
</dbReference>
<feature type="transmembrane region" description="Helical" evidence="8">
    <location>
        <begin position="102"/>
        <end position="122"/>
    </location>
</feature>
<feature type="transmembrane region" description="Helical" evidence="8">
    <location>
        <begin position="71"/>
        <end position="90"/>
    </location>
</feature>
<feature type="transmembrane region" description="Helical" evidence="8">
    <location>
        <begin position="261"/>
        <end position="281"/>
    </location>
</feature>
<feature type="transmembrane region" description="Helical" evidence="8">
    <location>
        <begin position="30"/>
        <end position="51"/>
    </location>
</feature>
<feature type="transmembrane region" description="Helical" evidence="8">
    <location>
        <begin position="159"/>
        <end position="179"/>
    </location>
</feature>
<dbReference type="PROSITE" id="PS50850">
    <property type="entry name" value="MFS"/>
    <property type="match status" value="1"/>
</dbReference>
<accession>A0ABY5KRE8</accession>
<evidence type="ECO:0000256" key="4">
    <source>
        <dbReference type="ARBA" id="ARBA00022692"/>
    </source>
</evidence>
<evidence type="ECO:0000259" key="9">
    <source>
        <dbReference type="PROSITE" id="PS50850"/>
    </source>
</evidence>
<dbReference type="Proteomes" id="UP001316384">
    <property type="component" value="Chromosome"/>
</dbReference>
<feature type="transmembrane region" description="Helical" evidence="8">
    <location>
        <begin position="128"/>
        <end position="147"/>
    </location>
</feature>
<protein>
    <submittedName>
        <fullName evidence="10">MFS transporter</fullName>
    </submittedName>
</protein>
<feature type="transmembrane region" description="Helical" evidence="8">
    <location>
        <begin position="185"/>
        <end position="205"/>
    </location>
</feature>
<evidence type="ECO:0000256" key="3">
    <source>
        <dbReference type="ARBA" id="ARBA00022448"/>
    </source>
</evidence>
<feature type="transmembrane region" description="Helical" evidence="8">
    <location>
        <begin position="293"/>
        <end position="312"/>
    </location>
</feature>
<dbReference type="EMBL" id="CP101987">
    <property type="protein sequence ID" value="UUI71751.1"/>
    <property type="molecule type" value="Genomic_DNA"/>
</dbReference>
<dbReference type="PANTHER" id="PTHR23514:SF3">
    <property type="entry name" value="BYPASS OF STOP CODON PROTEIN 6"/>
    <property type="match status" value="1"/>
</dbReference>
<sequence length="415" mass="43047">MYRYTRTPDRDGSTASSRATARQPGDARPIVRDAATVVSYAVLGCYTFWLYAFGPAVTLLREELHFSYTTLSLYSVVWAGGAALAGAGFVRAARRLSRGSLLWLSTLASVGGATLFTVGRSAPATMSAAALFGFAGTMLLTVVQAILSDRHGSRRDQALTEANIAAGASAVLAPLALGALTITVVGWRATFALPALVLLLLYLRYRQLPLPSPAPDPAAGPGGRLPVACWLFAVLTAVGSAIEFCLIYFGPQMLIDAGLSAAAASTALSSNYLGILVGRLLGAGLTRRAGRAVPLLYASLALTGVSFLVFWLTDRPVLAIVGLFACGVGIANLYPLSLALTLDAARGREDQANARSQVVVGLVAAAAPFLLGSLADQHGLGVAFALEPVLIGAGALLLWSGIRARRTAECSSPTP</sequence>
<name>A0ABY5KRE8_9CELL</name>
<feature type="transmembrane region" description="Helical" evidence="8">
    <location>
        <begin position="354"/>
        <end position="374"/>
    </location>
</feature>
<feature type="transmembrane region" description="Helical" evidence="8">
    <location>
        <begin position="380"/>
        <end position="399"/>
    </location>
</feature>
<organism evidence="10 11">
    <name type="scientific">Cellulomonas xiejunii</name>
    <dbReference type="NCBI Taxonomy" id="2968083"/>
    <lineage>
        <taxon>Bacteria</taxon>
        <taxon>Bacillati</taxon>
        <taxon>Actinomycetota</taxon>
        <taxon>Actinomycetes</taxon>
        <taxon>Micrococcales</taxon>
        <taxon>Cellulomonadaceae</taxon>
        <taxon>Cellulomonas</taxon>
    </lineage>
</organism>
<feature type="compositionally biased region" description="Basic and acidic residues" evidence="7">
    <location>
        <begin position="1"/>
        <end position="12"/>
    </location>
</feature>
<keyword evidence="3" id="KW-0813">Transport</keyword>